<dbReference type="AlphaFoldDB" id="A0A4V3BLV3"/>
<dbReference type="RefSeq" id="WP_247904388.1">
    <property type="nucleotide sequence ID" value="NZ_SNVX01000028.1"/>
</dbReference>
<evidence type="ECO:0000313" key="1">
    <source>
        <dbReference type="EMBL" id="TDN48082.1"/>
    </source>
</evidence>
<sequence>MDNKQVDIVMTFHDIVNVIMWDDSQNKNGESSRVPCGAKVALWLARAFTLSNVSKYRDRGMFVLAKYYKKNLPDAEKHLKDVQEFYITQIRQYRKEAKANPLISLVALDNVIEPVNFEIKVMPCPPVLMFVRTNMLCDEAHTELRKLYMCGGMTKSEYFKQRRELFRPINRFRADFAATYSSAGKLSREAQEKAGD</sequence>
<gene>
    <name evidence="1" type="ORF">EC847_12833</name>
</gene>
<organism evidence="1 2">
    <name type="scientific">Scandinavium goeteborgense</name>
    <dbReference type="NCBI Taxonomy" id="1851514"/>
    <lineage>
        <taxon>Bacteria</taxon>
        <taxon>Pseudomonadati</taxon>
        <taxon>Pseudomonadota</taxon>
        <taxon>Gammaproteobacteria</taxon>
        <taxon>Enterobacterales</taxon>
        <taxon>Enterobacteriaceae</taxon>
        <taxon>Scandinavium</taxon>
    </lineage>
</organism>
<protein>
    <submittedName>
        <fullName evidence="1">Uncharacterized protein</fullName>
    </submittedName>
</protein>
<name>A0A4V3BLV3_SCAGO</name>
<proteinExistence type="predicted"/>
<dbReference type="EMBL" id="SNVX01000028">
    <property type="protein sequence ID" value="TDN48082.1"/>
    <property type="molecule type" value="Genomic_DNA"/>
</dbReference>
<reference evidence="1 2" key="1">
    <citation type="submission" date="2019-03" db="EMBL/GenBank/DDBJ databases">
        <title>Genomic analyses of the natural microbiome of Caenorhabditis elegans.</title>
        <authorList>
            <person name="Samuel B."/>
        </authorList>
    </citation>
    <scope>NUCLEOTIDE SEQUENCE [LARGE SCALE GENOMIC DNA]</scope>
    <source>
        <strain evidence="1 2">BIGb0156</strain>
    </source>
</reference>
<keyword evidence="2" id="KW-1185">Reference proteome</keyword>
<dbReference type="Proteomes" id="UP000295530">
    <property type="component" value="Unassembled WGS sequence"/>
</dbReference>
<evidence type="ECO:0000313" key="2">
    <source>
        <dbReference type="Proteomes" id="UP000295530"/>
    </source>
</evidence>
<comment type="caution">
    <text evidence="1">The sequence shown here is derived from an EMBL/GenBank/DDBJ whole genome shotgun (WGS) entry which is preliminary data.</text>
</comment>
<accession>A0A4V3BLV3</accession>